<evidence type="ECO:0000256" key="5">
    <source>
        <dbReference type="PROSITE-ProRule" id="PRU00703"/>
    </source>
</evidence>
<evidence type="ECO:0000256" key="4">
    <source>
        <dbReference type="ARBA" id="ARBA00025878"/>
    </source>
</evidence>
<feature type="domain" description="CBS" evidence="7">
    <location>
        <begin position="880"/>
        <end position="940"/>
    </location>
</feature>
<comment type="subunit">
    <text evidence="4">AMPK is a heterotrimer of an alpha catalytic subunit (PRKAA1 or PRKAA2), a beta (PRKAB1 or PRKAB2) and a gamma non-catalytic subunits (PRKAG1, PRKAG2 or PRKAG3). Interacts with FNIP1 and FNIP2.</text>
</comment>
<proteinExistence type="inferred from homology"/>
<dbReference type="GO" id="GO:0005634">
    <property type="term" value="C:nucleus"/>
    <property type="evidence" value="ECO:0007669"/>
    <property type="project" value="TreeGrafter"/>
</dbReference>
<feature type="region of interest" description="Disordered" evidence="6">
    <location>
        <begin position="556"/>
        <end position="590"/>
    </location>
</feature>
<evidence type="ECO:0000256" key="6">
    <source>
        <dbReference type="SAM" id="MobiDB-lite"/>
    </source>
</evidence>
<evidence type="ECO:0000256" key="1">
    <source>
        <dbReference type="ARBA" id="ARBA00006750"/>
    </source>
</evidence>
<feature type="domain" description="CBS" evidence="7">
    <location>
        <begin position="807"/>
        <end position="865"/>
    </location>
</feature>
<evidence type="ECO:0000313" key="8">
    <source>
        <dbReference type="EnsemblMetazoa" id="AAEL018161-PM"/>
    </source>
</evidence>
<dbReference type="SMART" id="SM00116">
    <property type="entry name" value="CBS"/>
    <property type="match status" value="4"/>
</dbReference>
<reference evidence="8" key="2">
    <citation type="submission" date="2020-05" db="UniProtKB">
        <authorList>
            <consortium name="EnsemblMetazoa"/>
        </authorList>
    </citation>
    <scope>IDENTIFICATION</scope>
    <source>
        <strain evidence="8">LVP_AGWG</strain>
    </source>
</reference>
<dbReference type="PROSITE" id="PS51371">
    <property type="entry name" value="CBS"/>
    <property type="match status" value="4"/>
</dbReference>
<name>A0A6I8TRL1_AEDAE</name>
<dbReference type="InParanoid" id="A0A6I8TRL1"/>
<feature type="compositionally biased region" description="Acidic residues" evidence="6">
    <location>
        <begin position="1042"/>
        <end position="1063"/>
    </location>
</feature>
<dbReference type="InterPro" id="IPR050511">
    <property type="entry name" value="AMPK_gamma/SDS23_families"/>
</dbReference>
<dbReference type="GO" id="GO:0016208">
    <property type="term" value="F:AMP binding"/>
    <property type="evidence" value="ECO:0007669"/>
    <property type="project" value="TreeGrafter"/>
</dbReference>
<dbReference type="InterPro" id="IPR046342">
    <property type="entry name" value="CBS_dom_sf"/>
</dbReference>
<sequence length="1138" mass="126472">METANRLVILEEPKQLQRVKCKDEGKKKVKKKVDFIDDEVKDEMAEEASVPKNVPVSPITDDDFEHIIEKSMQDLETIKSDSDSDFGDDHGLPVKKPPTNQAKKQRKKNIASSSDSSVSDVEEDVYSWMETCQKSPLSPRRVEFPPLVAVHPSVLPFAVRRRLSECVEEDEEEDKHHGSHAAKHSADTPSIAIPKNIPSPTNGKLSPKIEEPTAVRKSRFMVTKASELPQLRPESINLRPLSAAQNSQTIHFPCSQFSPDRTSLKSIFSPESPFPNPHLDKRFFDTSLVEIRPITSSITSATGIGVSTPEDSTTSTTSAASKNPMPFELDEVWVKRSDTEPTTSPKKPSSAGSSAPTTVTSSKSATLPAAVFSSPTSSGKQKAKKGTASDSADGGTQFQRPSTAPAGTDSARSSKRMKKSEREAKKQEKEQKKIERETARRLEREAAKLEKLNRKHENISRSTERVSGGRSGSLERRRSGDDGPVLNQSTVHGIASPNRRPTIFDVFRPRKGSDSKKKKDDSSKSSSDKDSTSGSGTITGSGGIMNSMKAVLHVGGRHSHHTGAAHPASAGATKVRDGSAHPHAGSDAQYYHTVTAVRRADAGKSPMTKVMDLFRHRSNSAVSEADKRKARAAQQHQQQLAAQTAHMRRASAELAERRRASLGASRALRPDGTLDPYHAAILFRDSRGLPVADPFLEKVSLSDLEEDESQIFVKFFRFHKCYDLVPTSAKLVVFDTQLLVKKAFYALVYNGVRAAPLWDSKRQEFVGMLTITDFIKILKMYYKSPNSSMDELEEHKLETWRSVLQEEVKKLVSIGPDASLYDAIKTLIHNRIHRLPVIDPQTGNVLYILTHKRILRFLFLYINELPKPSYMQKTLREIRIGSYDNIEIATEDTSIITALHKFVDRRVSALPIVDSERRLKDIYAKFDVINLAAEKTYNDLDVSLKTANEHRNAWFEGVQHCKLDETLYTVMERIVRAEVHRLVVVDEEEKVIGIISLSDILLYLVLRPTGDGIGNSESLRATDPRIRKSPNKLSQTKRDSNESIEEEKESTPEEAVETEEESNSGEKDTAANKTEPAEDEEENGDHDQAEDDDVPPTESPADHSSNGSPVQEMLNEEHKAIRDTLASNVQREIGLVSE</sequence>
<accession>A0A6I8TRL1</accession>
<feature type="compositionally biased region" description="Basic and acidic residues" evidence="6">
    <location>
        <begin position="420"/>
        <end position="464"/>
    </location>
</feature>
<feature type="region of interest" description="Disordered" evidence="6">
    <location>
        <begin position="168"/>
        <end position="208"/>
    </location>
</feature>
<dbReference type="GO" id="GO:0019887">
    <property type="term" value="F:protein kinase regulator activity"/>
    <property type="evidence" value="ECO:0007669"/>
    <property type="project" value="TreeGrafter"/>
</dbReference>
<dbReference type="OrthoDB" id="449052at2759"/>
<feature type="domain" description="CBS" evidence="7">
    <location>
        <begin position="726"/>
        <end position="788"/>
    </location>
</feature>
<dbReference type="Pfam" id="PF00571">
    <property type="entry name" value="CBS"/>
    <property type="match status" value="3"/>
</dbReference>
<dbReference type="EnsemblMetazoa" id="AAEL018161-RM">
    <property type="protein sequence ID" value="AAEL018161-PM"/>
    <property type="gene ID" value="AAEL018161"/>
</dbReference>
<feature type="domain" description="CBS" evidence="7">
    <location>
        <begin position="954"/>
        <end position="1012"/>
    </location>
</feature>
<dbReference type="AlphaFoldDB" id="A0A6I8TRL1"/>
<feature type="region of interest" description="Disordered" evidence="6">
    <location>
        <begin position="73"/>
        <end position="123"/>
    </location>
</feature>
<dbReference type="Proteomes" id="UP000008820">
    <property type="component" value="Chromosome 3"/>
</dbReference>
<feature type="compositionally biased region" description="Acidic residues" evidence="6">
    <location>
        <begin position="1077"/>
        <end position="1095"/>
    </location>
</feature>
<comment type="similarity">
    <text evidence="1">Belongs to the 5'-AMP-activated protein kinase gamma subunit family.</text>
</comment>
<dbReference type="SUPFAM" id="SSF54631">
    <property type="entry name" value="CBS-domain pair"/>
    <property type="match status" value="2"/>
</dbReference>
<dbReference type="CDD" id="cd04641">
    <property type="entry name" value="CBS_euAMPK_gamma-like_repeat2"/>
    <property type="match status" value="1"/>
</dbReference>
<gene>
    <name evidence="8" type="primary">5570887</name>
</gene>
<dbReference type="PANTHER" id="PTHR13780">
    <property type="entry name" value="AMP-ACTIVATED PROTEIN KINASE, GAMMA REGULATORY SUBUNIT"/>
    <property type="match status" value="1"/>
</dbReference>
<dbReference type="CDD" id="cd04618">
    <property type="entry name" value="CBS_euAMPK_gamma-like_repeat1"/>
    <property type="match status" value="1"/>
</dbReference>
<keyword evidence="3 5" id="KW-0129">CBS domain</keyword>
<dbReference type="FunCoup" id="A0A6I8TRL1">
    <property type="interactions" value="251"/>
</dbReference>
<dbReference type="PANTHER" id="PTHR13780:SF35">
    <property type="entry name" value="LD22662P"/>
    <property type="match status" value="1"/>
</dbReference>
<dbReference type="InterPro" id="IPR000644">
    <property type="entry name" value="CBS_dom"/>
</dbReference>
<feature type="compositionally biased region" description="Low complexity" evidence="6">
    <location>
        <begin position="340"/>
        <end position="362"/>
    </location>
</feature>
<feature type="compositionally biased region" description="Polar residues" evidence="6">
    <location>
        <begin position="388"/>
        <end position="402"/>
    </location>
</feature>
<evidence type="ECO:0000256" key="3">
    <source>
        <dbReference type="ARBA" id="ARBA00023122"/>
    </source>
</evidence>
<evidence type="ECO:0000313" key="9">
    <source>
        <dbReference type="Proteomes" id="UP000008820"/>
    </source>
</evidence>
<reference evidence="8 9" key="1">
    <citation type="submission" date="2017-06" db="EMBL/GenBank/DDBJ databases">
        <title>Aedes aegypti genome working group (AGWG) sequencing and assembly.</title>
        <authorList>
            <consortium name="Aedes aegypti Genome Working Group (AGWG)"/>
            <person name="Matthews B.J."/>
        </authorList>
    </citation>
    <scope>NUCLEOTIDE SEQUENCE [LARGE SCALE GENOMIC DNA]</scope>
    <source>
        <strain evidence="8 9">LVP_AGWG</strain>
    </source>
</reference>
<dbReference type="GO" id="GO:0031588">
    <property type="term" value="C:nucleotide-activated protein kinase complex"/>
    <property type="evidence" value="ECO:0007669"/>
    <property type="project" value="TreeGrafter"/>
</dbReference>
<dbReference type="EnsemblMetazoa" id="AAEL018161-RN">
    <property type="protein sequence ID" value="AAEL018161-PN"/>
    <property type="gene ID" value="AAEL018161"/>
</dbReference>
<dbReference type="GO" id="GO:0019901">
    <property type="term" value="F:protein kinase binding"/>
    <property type="evidence" value="ECO:0007669"/>
    <property type="project" value="TreeGrafter"/>
</dbReference>
<protein>
    <recommendedName>
        <fullName evidence="7">CBS domain-containing protein</fullName>
    </recommendedName>
</protein>
<keyword evidence="2" id="KW-0677">Repeat</keyword>
<feature type="region of interest" description="Disordered" evidence="6">
    <location>
        <begin position="1013"/>
        <end position="1119"/>
    </location>
</feature>
<evidence type="ECO:0000256" key="2">
    <source>
        <dbReference type="ARBA" id="ARBA00022737"/>
    </source>
</evidence>
<keyword evidence="9" id="KW-1185">Reference proteome</keyword>
<dbReference type="Gene3D" id="3.10.580.10">
    <property type="entry name" value="CBS-domain"/>
    <property type="match status" value="2"/>
</dbReference>
<evidence type="ECO:0000259" key="7">
    <source>
        <dbReference type="PROSITE" id="PS51371"/>
    </source>
</evidence>
<feature type="compositionally biased region" description="Basic and acidic residues" evidence="6">
    <location>
        <begin position="73"/>
        <end position="92"/>
    </location>
</feature>
<feature type="region of interest" description="Disordered" evidence="6">
    <location>
        <begin position="301"/>
        <end position="544"/>
    </location>
</feature>
<feature type="compositionally biased region" description="Basic and acidic residues" evidence="6">
    <location>
        <begin position="507"/>
        <end position="531"/>
    </location>
</feature>
<organism evidence="8 9">
    <name type="scientific">Aedes aegypti</name>
    <name type="common">Yellowfever mosquito</name>
    <name type="synonym">Culex aegypti</name>
    <dbReference type="NCBI Taxonomy" id="7159"/>
    <lineage>
        <taxon>Eukaryota</taxon>
        <taxon>Metazoa</taxon>
        <taxon>Ecdysozoa</taxon>
        <taxon>Arthropoda</taxon>
        <taxon>Hexapoda</taxon>
        <taxon>Insecta</taxon>
        <taxon>Pterygota</taxon>
        <taxon>Neoptera</taxon>
        <taxon>Endopterygota</taxon>
        <taxon>Diptera</taxon>
        <taxon>Nematocera</taxon>
        <taxon>Culicoidea</taxon>
        <taxon>Culicidae</taxon>
        <taxon>Culicinae</taxon>
        <taxon>Aedini</taxon>
        <taxon>Aedes</taxon>
        <taxon>Stegomyia</taxon>
    </lineage>
</organism>
<feature type="compositionally biased region" description="Low complexity" evidence="6">
    <location>
        <begin position="312"/>
        <end position="321"/>
    </location>
</feature>
<dbReference type="GO" id="GO:0005737">
    <property type="term" value="C:cytoplasm"/>
    <property type="evidence" value="ECO:0007669"/>
    <property type="project" value="TreeGrafter"/>
</dbReference>